<dbReference type="RefSeq" id="WP_092894028.1">
    <property type="nucleotide sequence ID" value="NZ_FOOQ01000010.1"/>
</dbReference>
<gene>
    <name evidence="1" type="ORF">SAMN04488063_0005</name>
</gene>
<accession>A0A1I2WUP5</accession>
<evidence type="ECO:0000313" key="2">
    <source>
        <dbReference type="Proteomes" id="UP000198876"/>
    </source>
</evidence>
<keyword evidence="2" id="KW-1185">Reference proteome</keyword>
<sequence length="63" mass="6717">MIAPADVLDTLNPGEVTTSGHVARTVNCPVRTANDVLRDLANDDLVELDVDLEATLLELTDGE</sequence>
<proteinExistence type="predicted"/>
<dbReference type="Proteomes" id="UP000198876">
    <property type="component" value="Unassembled WGS sequence"/>
</dbReference>
<organism evidence="1 2">
    <name type="scientific">Halopelagius inordinatus</name>
    <dbReference type="NCBI Taxonomy" id="553467"/>
    <lineage>
        <taxon>Archaea</taxon>
        <taxon>Methanobacteriati</taxon>
        <taxon>Methanobacteriota</taxon>
        <taxon>Stenosarchaea group</taxon>
        <taxon>Halobacteria</taxon>
        <taxon>Halobacteriales</taxon>
        <taxon>Haloferacaceae</taxon>
    </lineage>
</organism>
<name>A0A1I2WUP5_9EURY</name>
<dbReference type="STRING" id="553467.SAMN04488063_0005"/>
<dbReference type="AlphaFoldDB" id="A0A1I2WUP5"/>
<dbReference type="EMBL" id="FOOQ01000010">
    <property type="protein sequence ID" value="SFH04982.1"/>
    <property type="molecule type" value="Genomic_DNA"/>
</dbReference>
<evidence type="ECO:0000313" key="1">
    <source>
        <dbReference type="EMBL" id="SFH04982.1"/>
    </source>
</evidence>
<protein>
    <submittedName>
        <fullName evidence="1">Uncharacterized protein</fullName>
    </submittedName>
</protein>
<reference evidence="2" key="1">
    <citation type="submission" date="2016-10" db="EMBL/GenBank/DDBJ databases">
        <authorList>
            <person name="Varghese N."/>
            <person name="Submissions S."/>
        </authorList>
    </citation>
    <scope>NUCLEOTIDE SEQUENCE [LARGE SCALE GENOMIC DNA]</scope>
    <source>
        <strain evidence="2">CGMCC 1.7739</strain>
    </source>
</reference>